<gene>
    <name evidence="1" type="ORF">SAMN04487865_1001121</name>
</gene>
<keyword evidence="1" id="KW-0067">ATP-binding</keyword>
<dbReference type="OrthoDB" id="9802430at2"/>
<keyword evidence="1" id="KW-0547">Nucleotide-binding</keyword>
<organism evidence="1 2">
    <name type="scientific">Succinivibrio dextrinosolvens</name>
    <dbReference type="NCBI Taxonomy" id="83771"/>
    <lineage>
        <taxon>Bacteria</taxon>
        <taxon>Pseudomonadati</taxon>
        <taxon>Pseudomonadota</taxon>
        <taxon>Gammaproteobacteria</taxon>
        <taxon>Aeromonadales</taxon>
        <taxon>Succinivibrionaceae</taxon>
        <taxon>Succinivibrio</taxon>
    </lineage>
</organism>
<accession>A0A662Z672</accession>
<evidence type="ECO:0000313" key="1">
    <source>
        <dbReference type="EMBL" id="SFJ74361.1"/>
    </source>
</evidence>
<dbReference type="GO" id="GO:0005524">
    <property type="term" value="F:ATP binding"/>
    <property type="evidence" value="ECO:0007669"/>
    <property type="project" value="UniProtKB-KW"/>
</dbReference>
<dbReference type="AlphaFoldDB" id="A0A662Z672"/>
<protein>
    <submittedName>
        <fullName evidence="1">ATP-binding sugar transporter</fullName>
    </submittedName>
</protein>
<sequence>MNLKQTFRKDLDTFINVGEFADYWTINDTKVKAVIDNSVANSFEGAQIQGVFKATVVVYLRQGDLSPLPLVDSVVTINKLRYVCRDVQQEQGVDILTLEIMEQ</sequence>
<proteinExistence type="predicted"/>
<dbReference type="Proteomes" id="UP000243374">
    <property type="component" value="Unassembled WGS sequence"/>
</dbReference>
<evidence type="ECO:0000313" key="2">
    <source>
        <dbReference type="Proteomes" id="UP000243374"/>
    </source>
</evidence>
<keyword evidence="1" id="KW-0762">Sugar transport</keyword>
<name>A0A662Z672_9GAMM</name>
<dbReference type="EMBL" id="FOSF01000001">
    <property type="protein sequence ID" value="SFJ74361.1"/>
    <property type="molecule type" value="Genomic_DNA"/>
</dbReference>
<keyword evidence="2" id="KW-1185">Reference proteome</keyword>
<reference evidence="1 2" key="1">
    <citation type="submission" date="2016-10" db="EMBL/GenBank/DDBJ databases">
        <authorList>
            <person name="Varghese N."/>
            <person name="Submissions S."/>
        </authorList>
    </citation>
    <scope>NUCLEOTIDE SEQUENCE [LARGE SCALE GENOMIC DNA]</scope>
    <source>
        <strain evidence="1 2">22B</strain>
    </source>
</reference>
<keyword evidence="1" id="KW-0813">Transport</keyword>
<dbReference type="RefSeq" id="WP_074837976.1">
    <property type="nucleotide sequence ID" value="NZ_CP047056.1"/>
</dbReference>